<dbReference type="GO" id="GO:0016740">
    <property type="term" value="F:transferase activity"/>
    <property type="evidence" value="ECO:0007669"/>
    <property type="project" value="UniProtKB-KW"/>
</dbReference>
<proteinExistence type="predicted"/>
<evidence type="ECO:0000313" key="1">
    <source>
        <dbReference type="EMBL" id="CAI38719.1"/>
    </source>
</evidence>
<keyword evidence="1" id="KW-0808">Transferase</keyword>
<name>Q5M6T5_CAMJU</name>
<reference evidence="1" key="1">
    <citation type="journal article" date="2005" name="Mol. Microbiol.">
        <title>Analysis of Campylobacter jejuni capsular loci reveals multiple mechanisms for the generation of structural diversity and the ability to form complex heptoses.</title>
        <authorList>
            <person name="Karlyshev A.V."/>
            <person name="Champion O.L."/>
            <person name="Churcher C."/>
            <person name="Brisson J.R."/>
            <person name="Jarrell H.C."/>
            <person name="Gilbert M."/>
            <person name="Brochu D."/>
            <person name="St Michael F."/>
            <person name="Li J."/>
            <person name="Wakarchuk W.W."/>
            <person name="Goodhead I."/>
            <person name="Sanders M."/>
            <person name="Stevens K."/>
            <person name="White B."/>
            <person name="Parkhill J."/>
            <person name="Wren B.W."/>
            <person name="Szymanski C.M."/>
        </authorList>
    </citation>
    <scope>NUCLEOTIDE SEQUENCE</scope>
    <source>
        <strain evidence="1">176.83</strain>
    </source>
</reference>
<organism evidence="1">
    <name type="scientific">Campylobacter jejuni</name>
    <dbReference type="NCBI Taxonomy" id="197"/>
    <lineage>
        <taxon>Bacteria</taxon>
        <taxon>Pseudomonadati</taxon>
        <taxon>Campylobacterota</taxon>
        <taxon>Epsilonproteobacteria</taxon>
        <taxon>Campylobacterales</taxon>
        <taxon>Campylobacteraceae</taxon>
        <taxon>Campylobacter</taxon>
    </lineage>
</organism>
<dbReference type="RefSeq" id="WP_002855526.1">
    <property type="nucleotide sequence ID" value="NZ_CP086159.1"/>
</dbReference>
<dbReference type="EMBL" id="BX545857">
    <property type="protein sequence ID" value="CAI38719.1"/>
    <property type="molecule type" value="Genomic_DNA"/>
</dbReference>
<gene>
    <name evidence="1" type="ORF">HS41.16</name>
</gene>
<protein>
    <submittedName>
        <fullName evidence="1">Putative sugar transferase</fullName>
    </submittedName>
</protein>
<accession>Q5M6T5</accession>
<dbReference type="AlphaFoldDB" id="Q5M6T5"/>
<sequence>MQDKLIVAARSDAFGERMLNFLNAIYLSSKVGLKFGYIWPEYFYRWSKEELLARNIIREGSDLFTEEELFSKQFIKEYSYANKLKTNEGELFIQSEGIFLKDHVYHLTEFVKDPQYSWGWSSTQFDLSILFPEIDTREYHSELRKIWQKLTLDFCDDAKDSLRFAMHVSNQLGDNFISIHLRSGGFVYDDRMVARFGVRKAVPIHLVLDVIQQKNKDYSIVIFGDDLDSIRQLKEYCFFSLNLSNIFIVDDFTNHNFSRKQQTLFELILLSMSLEIYTSGRSGFSNLANILTRESKLLSLYEIYSKEEQLKIISSYVSTIQFHHLQQAFSYLHLYLLSKELKHPLSEQQAFLEETLKLDPNNIANKILLLYNLLLQKKYSKADFILENIFLNNHEKDLFMYILFQENPQPYGGGLFYSYVMPEFLKVDYIFKFPYLFSVACIIIDKIKNMEIDFLYGANDVKFIKTYVDKFEIFKVQYNNILQSQAQCRCKTHLSYQIGKAFIEASKERRFLAYIKFPMKLYKIIKYFKNNKGKK</sequence>